<dbReference type="SUPFAM" id="SSF56601">
    <property type="entry name" value="beta-lactamase/transpeptidase-like"/>
    <property type="match status" value="1"/>
</dbReference>
<organism evidence="8 9">
    <name type="scientific">Nocardiopsis endophytica</name>
    <dbReference type="NCBI Taxonomy" id="3018445"/>
    <lineage>
        <taxon>Bacteria</taxon>
        <taxon>Bacillati</taxon>
        <taxon>Actinomycetota</taxon>
        <taxon>Actinomycetes</taxon>
        <taxon>Streptosporangiales</taxon>
        <taxon>Nocardiopsidaceae</taxon>
        <taxon>Nocardiopsis</taxon>
    </lineage>
</organism>
<evidence type="ECO:0000256" key="1">
    <source>
        <dbReference type="ARBA" id="ARBA00004370"/>
    </source>
</evidence>
<feature type="domain" description="Penicillin-binding protein dimerisation" evidence="7">
    <location>
        <begin position="122"/>
        <end position="269"/>
    </location>
</feature>
<feature type="domain" description="Penicillin-binding protein transpeptidase" evidence="6">
    <location>
        <begin position="315"/>
        <end position="620"/>
    </location>
</feature>
<accession>A0ABT4UDI7</accession>
<protein>
    <submittedName>
        <fullName evidence="8">Penicillin-binding protein 2</fullName>
    </submittedName>
</protein>
<evidence type="ECO:0000256" key="3">
    <source>
        <dbReference type="ARBA" id="ARBA00023136"/>
    </source>
</evidence>
<dbReference type="PANTHER" id="PTHR30627:SF1">
    <property type="entry name" value="PEPTIDOGLYCAN D,D-TRANSPEPTIDASE FTSI"/>
    <property type="match status" value="1"/>
</dbReference>
<dbReference type="Pfam" id="PF00905">
    <property type="entry name" value="Transpeptidase"/>
    <property type="match status" value="1"/>
</dbReference>
<comment type="subcellular location">
    <subcellularLocation>
        <location evidence="1">Membrane</location>
    </subcellularLocation>
</comment>
<dbReference type="InterPro" id="IPR050515">
    <property type="entry name" value="Beta-lactam/transpept"/>
</dbReference>
<keyword evidence="5" id="KW-0812">Transmembrane</keyword>
<gene>
    <name evidence="8" type="ORF">O4J56_30290</name>
</gene>
<dbReference type="Gene3D" id="3.30.450.330">
    <property type="match status" value="1"/>
</dbReference>
<dbReference type="Gene3D" id="3.90.1310.10">
    <property type="entry name" value="Penicillin-binding protein 2a (Domain 2)"/>
    <property type="match status" value="1"/>
</dbReference>
<keyword evidence="3 5" id="KW-0472">Membrane</keyword>
<dbReference type="RefSeq" id="WP_270690543.1">
    <property type="nucleotide sequence ID" value="NZ_JAQFWQ010000157.1"/>
</dbReference>
<evidence type="ECO:0000256" key="4">
    <source>
        <dbReference type="SAM" id="MobiDB-lite"/>
    </source>
</evidence>
<dbReference type="InterPro" id="IPR012338">
    <property type="entry name" value="Beta-lactam/transpept-like"/>
</dbReference>
<name>A0ABT4UDI7_9ACTN</name>
<dbReference type="Proteomes" id="UP001527866">
    <property type="component" value="Unassembled WGS sequence"/>
</dbReference>
<dbReference type="InterPro" id="IPR005311">
    <property type="entry name" value="PBP_dimer"/>
</dbReference>
<evidence type="ECO:0000256" key="2">
    <source>
        <dbReference type="ARBA" id="ARBA00007171"/>
    </source>
</evidence>
<evidence type="ECO:0000313" key="9">
    <source>
        <dbReference type="Proteomes" id="UP001527866"/>
    </source>
</evidence>
<reference evidence="8 9" key="1">
    <citation type="submission" date="2023-01" db="EMBL/GenBank/DDBJ databases">
        <title>Draft genome sequence of Nocardiopsis sp. RSe5-2 isolated from halophytes.</title>
        <authorList>
            <person name="Duangmal K."/>
            <person name="Chantavorakit T."/>
        </authorList>
    </citation>
    <scope>NUCLEOTIDE SEQUENCE [LARGE SCALE GENOMIC DNA]</scope>
    <source>
        <strain evidence="8 9">RSe5-2</strain>
    </source>
</reference>
<feature type="compositionally biased region" description="Basic and acidic residues" evidence="4">
    <location>
        <begin position="1"/>
        <end position="14"/>
    </location>
</feature>
<feature type="region of interest" description="Disordered" evidence="4">
    <location>
        <begin position="1"/>
        <end position="72"/>
    </location>
</feature>
<dbReference type="EMBL" id="JAQFWQ010000157">
    <property type="protein sequence ID" value="MDA2814973.1"/>
    <property type="molecule type" value="Genomic_DNA"/>
</dbReference>
<dbReference type="Pfam" id="PF03717">
    <property type="entry name" value="PBP_dimer"/>
    <property type="match status" value="1"/>
</dbReference>
<keyword evidence="9" id="KW-1185">Reference proteome</keyword>
<dbReference type="SUPFAM" id="SSF56519">
    <property type="entry name" value="Penicillin binding protein dimerisation domain"/>
    <property type="match status" value="1"/>
</dbReference>
<comment type="caution">
    <text evidence="8">The sequence shown here is derived from an EMBL/GenBank/DDBJ whole genome shotgun (WGS) entry which is preliminary data.</text>
</comment>
<sequence length="645" mass="69732">MSPSRDGRPRDPRRPARGPAPRGGRPDRPRGAAARPRRPAGQEPPRRRPATRSRPGGGPPPPSPLLRRRFRRGDPQRRLRIAVMIMAVVMVLFTGRLVYIQGINAATYAEQAAGSRMATIDIPTTRGAITDADGSPFALSVEVRTVFVDPEEIRDDERDKVVSELSSRFDLDPDEVAEKVDAAPERYKVVKREVPPDDWEDLSELGLQGVGAQKDYKRVYPEESGAADLVGFVGSDGAGLEGMEAVLDSTLAGRPGKQQVEMGATGTQIPMAGGYAREPVPGKDVRLTLDQDVQWYAQQALAERAEKLGAQGGSIIAMRPTGEIVAMADYPTYDPSDIADTDPENRKNGAVSEVFEPGSTNKVITAAAALEEGKTSPETVYTVPYSMEVYDRTFKDSHVHDTERMTLNGIIAQSSNVGTIKVAQQLGAQGLYDYLGKFGFGRPTGLDLPGEESGVLKHPDDWWGTQLASISFGQGLSVTAVQMASVYATIANDGVRVEPSLVAGTVDADGEFQPSDEPRKERVVSKETADELKLMLEAVTGDQGTATQARIDGYRVAGKTGTANRVDPETGRYESGSYTSMFVGFAPADDPELIVQVVLHNPQKEYYGGEAAGPLFRDVMSFGLKSLKIPPSETEPPNIKLFEDE</sequence>
<evidence type="ECO:0000259" key="6">
    <source>
        <dbReference type="Pfam" id="PF00905"/>
    </source>
</evidence>
<feature type="transmembrane region" description="Helical" evidence="5">
    <location>
        <begin position="79"/>
        <end position="99"/>
    </location>
</feature>
<dbReference type="PANTHER" id="PTHR30627">
    <property type="entry name" value="PEPTIDOGLYCAN D,D-TRANSPEPTIDASE"/>
    <property type="match status" value="1"/>
</dbReference>
<proteinExistence type="inferred from homology"/>
<evidence type="ECO:0000259" key="7">
    <source>
        <dbReference type="Pfam" id="PF03717"/>
    </source>
</evidence>
<dbReference type="Gene3D" id="3.40.710.10">
    <property type="entry name" value="DD-peptidase/beta-lactamase superfamily"/>
    <property type="match status" value="1"/>
</dbReference>
<keyword evidence="5" id="KW-1133">Transmembrane helix</keyword>
<feature type="compositionally biased region" description="Low complexity" evidence="4">
    <location>
        <begin position="31"/>
        <end position="43"/>
    </location>
</feature>
<dbReference type="InterPro" id="IPR036138">
    <property type="entry name" value="PBP_dimer_sf"/>
</dbReference>
<comment type="similarity">
    <text evidence="2">Belongs to the transpeptidase family.</text>
</comment>
<dbReference type="InterPro" id="IPR001460">
    <property type="entry name" value="PCN-bd_Tpept"/>
</dbReference>
<evidence type="ECO:0000256" key="5">
    <source>
        <dbReference type="SAM" id="Phobius"/>
    </source>
</evidence>
<evidence type="ECO:0000313" key="8">
    <source>
        <dbReference type="EMBL" id="MDA2814973.1"/>
    </source>
</evidence>